<accession>A0A939ELZ8</accession>
<reference evidence="1" key="1">
    <citation type="submission" date="2021-03" db="EMBL/GenBank/DDBJ databases">
        <title>Roseibium sp. CAU 1637 isolated from Incheon.</title>
        <authorList>
            <person name="Kim W."/>
        </authorList>
    </citation>
    <scope>NUCLEOTIDE SEQUENCE</scope>
    <source>
        <strain evidence="1">CAU 1637</strain>
    </source>
</reference>
<gene>
    <name evidence="1" type="ORF">J0X15_00870</name>
</gene>
<evidence type="ECO:0000313" key="2">
    <source>
        <dbReference type="Proteomes" id="UP000664779"/>
    </source>
</evidence>
<evidence type="ECO:0000313" key="1">
    <source>
        <dbReference type="EMBL" id="MBO0343758.1"/>
    </source>
</evidence>
<dbReference type="EMBL" id="JAFLNF010000001">
    <property type="protein sequence ID" value="MBO0343758.1"/>
    <property type="molecule type" value="Genomic_DNA"/>
</dbReference>
<sequence>MFGFLKRRKQQELEFMEGLIRAAAEGDSRAKINRALGSEGVQLTPKEDNHQYSIHASAAIVRLIAKEAGVPIGVNGNEDDNFVAGIFAFVVSNHVSYMIGAQFEMVSSIVIIDLLGQDAASQVNDLAESYNRMSQEGRVVEAIGQNIVKWITDPTDEQFSKLAALYKLCRENT</sequence>
<proteinExistence type="predicted"/>
<organism evidence="1 2">
    <name type="scientific">Roseibium limicola</name>
    <dbReference type="NCBI Taxonomy" id="2816037"/>
    <lineage>
        <taxon>Bacteria</taxon>
        <taxon>Pseudomonadati</taxon>
        <taxon>Pseudomonadota</taxon>
        <taxon>Alphaproteobacteria</taxon>
        <taxon>Hyphomicrobiales</taxon>
        <taxon>Stappiaceae</taxon>
        <taxon>Roseibium</taxon>
    </lineage>
</organism>
<name>A0A939ELZ8_9HYPH</name>
<keyword evidence="2" id="KW-1185">Reference proteome</keyword>
<protein>
    <submittedName>
        <fullName evidence="1">Uncharacterized protein</fullName>
    </submittedName>
</protein>
<comment type="caution">
    <text evidence="1">The sequence shown here is derived from an EMBL/GenBank/DDBJ whole genome shotgun (WGS) entry which is preliminary data.</text>
</comment>
<dbReference type="Proteomes" id="UP000664779">
    <property type="component" value="Unassembled WGS sequence"/>
</dbReference>
<dbReference type="AlphaFoldDB" id="A0A939ELZ8"/>
<dbReference type="RefSeq" id="WP_206937406.1">
    <property type="nucleotide sequence ID" value="NZ_JAFLNF010000001.1"/>
</dbReference>